<name>A0A8S1D3V7_9INSE</name>
<evidence type="ECO:0000256" key="1">
    <source>
        <dbReference type="ARBA" id="ARBA00005964"/>
    </source>
</evidence>
<dbReference type="GO" id="GO:0052689">
    <property type="term" value="F:carboxylic ester hydrolase activity"/>
    <property type="evidence" value="ECO:0007669"/>
    <property type="project" value="UniProtKB-KW"/>
</dbReference>
<dbReference type="EMBL" id="CADEPI010000147">
    <property type="protein sequence ID" value="CAB3377552.1"/>
    <property type="molecule type" value="Genomic_DNA"/>
</dbReference>
<dbReference type="PANTHER" id="PTHR43142">
    <property type="entry name" value="CARBOXYLIC ESTER HYDROLASE"/>
    <property type="match status" value="1"/>
</dbReference>
<keyword evidence="2" id="KW-0719">Serine esterase</keyword>
<feature type="signal peptide" evidence="5">
    <location>
        <begin position="1"/>
        <end position="22"/>
    </location>
</feature>
<dbReference type="Gene3D" id="3.40.50.1820">
    <property type="entry name" value="alpha/beta hydrolase"/>
    <property type="match status" value="1"/>
</dbReference>
<evidence type="ECO:0000256" key="2">
    <source>
        <dbReference type="ARBA" id="ARBA00022487"/>
    </source>
</evidence>
<evidence type="ECO:0000259" key="6">
    <source>
        <dbReference type="Pfam" id="PF00135"/>
    </source>
</evidence>
<dbReference type="InterPro" id="IPR002018">
    <property type="entry name" value="CarbesteraseB"/>
</dbReference>
<keyword evidence="8" id="KW-1185">Reference proteome</keyword>
<dbReference type="PANTHER" id="PTHR43142:SF12">
    <property type="entry name" value="CARBOXYLESTERASE TYPE B DOMAIN-CONTAINING PROTEIN-RELATED"/>
    <property type="match status" value="1"/>
</dbReference>
<gene>
    <name evidence="7" type="ORF">CLODIP_2_CD01368</name>
</gene>
<organism evidence="7 8">
    <name type="scientific">Cloeon dipterum</name>
    <dbReference type="NCBI Taxonomy" id="197152"/>
    <lineage>
        <taxon>Eukaryota</taxon>
        <taxon>Metazoa</taxon>
        <taxon>Ecdysozoa</taxon>
        <taxon>Arthropoda</taxon>
        <taxon>Hexapoda</taxon>
        <taxon>Insecta</taxon>
        <taxon>Pterygota</taxon>
        <taxon>Palaeoptera</taxon>
        <taxon>Ephemeroptera</taxon>
        <taxon>Pisciforma</taxon>
        <taxon>Baetidae</taxon>
        <taxon>Cloeon</taxon>
    </lineage>
</organism>
<keyword evidence="4" id="KW-0325">Glycoprotein</keyword>
<evidence type="ECO:0000256" key="5">
    <source>
        <dbReference type="RuleBase" id="RU361235"/>
    </source>
</evidence>
<evidence type="ECO:0000313" key="7">
    <source>
        <dbReference type="EMBL" id="CAB3377552.1"/>
    </source>
</evidence>
<dbReference type="Proteomes" id="UP000494165">
    <property type="component" value="Unassembled WGS sequence"/>
</dbReference>
<feature type="domain" description="Carboxylesterase type B" evidence="6">
    <location>
        <begin position="25"/>
        <end position="556"/>
    </location>
</feature>
<evidence type="ECO:0000256" key="4">
    <source>
        <dbReference type="ARBA" id="ARBA00023180"/>
    </source>
</evidence>
<evidence type="ECO:0000313" key="8">
    <source>
        <dbReference type="Proteomes" id="UP000494165"/>
    </source>
</evidence>
<dbReference type="Pfam" id="PF00135">
    <property type="entry name" value="COesterase"/>
    <property type="match status" value="1"/>
</dbReference>
<dbReference type="InterPro" id="IPR029058">
    <property type="entry name" value="AB_hydrolase_fold"/>
</dbReference>
<dbReference type="InterPro" id="IPR019819">
    <property type="entry name" value="Carboxylesterase_B_CS"/>
</dbReference>
<dbReference type="EC" id="3.1.1.-" evidence="5"/>
<keyword evidence="5" id="KW-0732">Signal</keyword>
<dbReference type="AlphaFoldDB" id="A0A8S1D3V7"/>
<dbReference type="PROSITE" id="PS00122">
    <property type="entry name" value="CARBOXYLESTERASE_B_1"/>
    <property type="match status" value="1"/>
</dbReference>
<dbReference type="PROSITE" id="PS51257">
    <property type="entry name" value="PROKAR_LIPOPROTEIN"/>
    <property type="match status" value="1"/>
</dbReference>
<reference evidence="7 8" key="1">
    <citation type="submission" date="2020-04" db="EMBL/GenBank/DDBJ databases">
        <authorList>
            <person name="Alioto T."/>
            <person name="Alioto T."/>
            <person name="Gomez Garrido J."/>
        </authorList>
    </citation>
    <scope>NUCLEOTIDE SEQUENCE [LARGE SCALE GENOMIC DNA]</scope>
</reference>
<dbReference type="SUPFAM" id="SSF53474">
    <property type="entry name" value="alpha/beta-Hydrolases"/>
    <property type="match status" value="1"/>
</dbReference>
<keyword evidence="3 5" id="KW-0378">Hydrolase</keyword>
<dbReference type="OrthoDB" id="3200163at2759"/>
<evidence type="ECO:0000256" key="3">
    <source>
        <dbReference type="ARBA" id="ARBA00022801"/>
    </source>
</evidence>
<feature type="chain" id="PRO_5035966180" description="Carboxylic ester hydrolase" evidence="5">
    <location>
        <begin position="23"/>
        <end position="573"/>
    </location>
</feature>
<sequence length="573" mass="63376">MVRDRGFFLVGLALALASCVLADASPRVTLNGLGTLIGTEGRTRENRPIHSFQGIPFAEPPSGPNRFKAPIRKKWSGKLYATRLGIACPQPPYEGLMPEKPETARAASFSSDPEDCLTLNVYTPDLTHKALLPVVIFFHGGAFITGSAAEFGPEYLLERDVVLVVPQYRIGAFGFLAANNDIIPGNAGLLDALESLRWVKKHIGKFGGNARKITVAGHSAGASIVNFLMLSPLAKGLIHGAIMNSGTAQADWAINRNPDYDLKGVASKLRCLGKHNNETDNQVIASCLMRRPAADLLKAHTRHYAAANIKAASPVISRPDEPESTKIVPDEPSILAKPAKDVPLLIGVTRHESMWMVNILVKFIKTSFLPTETFYRTFLFPKIYSLAGIRDDKLHMVDFIYKKQFFSYALPKDMANLTVIVPGLVDLLSTVTMKNPAAQVPKNNTRVKNFLYSFEYDGRLHVPGNGIGDSPTSLFKKGTPHGDDMVYLTPKPDIKEPFNEEEVAFSKKMVDMWANFIISGNPNVPKKVTDPEWPRYEYFKDKLYYKIGRVNKVGTDFTSEFYTVVNDFVTNPK</sequence>
<comment type="caution">
    <text evidence="7">The sequence shown here is derived from an EMBL/GenBank/DDBJ whole genome shotgun (WGS) entry which is preliminary data.</text>
</comment>
<protein>
    <recommendedName>
        <fullName evidence="5">Carboxylic ester hydrolase</fullName>
        <ecNumber evidence="5">3.1.1.-</ecNumber>
    </recommendedName>
</protein>
<comment type="similarity">
    <text evidence="1 5">Belongs to the type-B carboxylesterase/lipase family.</text>
</comment>
<dbReference type="PROSITE" id="PS00941">
    <property type="entry name" value="CARBOXYLESTERASE_B_2"/>
    <property type="match status" value="1"/>
</dbReference>
<accession>A0A8S1D3V7</accession>
<proteinExistence type="inferred from homology"/>
<dbReference type="InterPro" id="IPR019826">
    <property type="entry name" value="Carboxylesterase_B_AS"/>
</dbReference>